<sequence length="197" mass="22762">MDYVLNNFIPELAKIIAVVLSIATGIPIWHKIQEFKTEQSKGLHEIYENIKKLSSESIENNHAEILVVLSRLTTKKLTTDEIQWFIKEPGAFLNLKQYGSIGSRYIRIDLQDRKFRLTTRVSTKFHRLIERAKIFTFVICSITIMSMLLFTTIAFTKNAMATIFLYIVVFVFISMSLWALFYLCGKIDKAVELDGKP</sequence>
<keyword evidence="1" id="KW-1133">Transmembrane helix</keyword>
<keyword evidence="3" id="KW-1185">Reference proteome</keyword>
<dbReference type="Proteomes" id="UP001595692">
    <property type="component" value="Unassembled WGS sequence"/>
</dbReference>
<feature type="transmembrane region" description="Helical" evidence="1">
    <location>
        <begin position="161"/>
        <end position="183"/>
    </location>
</feature>
<feature type="transmembrane region" description="Helical" evidence="1">
    <location>
        <begin position="12"/>
        <end position="29"/>
    </location>
</feature>
<organism evidence="2 3">
    <name type="scientific">Pseudaeromonas sharmana</name>
    <dbReference type="NCBI Taxonomy" id="328412"/>
    <lineage>
        <taxon>Bacteria</taxon>
        <taxon>Pseudomonadati</taxon>
        <taxon>Pseudomonadota</taxon>
        <taxon>Gammaproteobacteria</taxon>
        <taxon>Aeromonadales</taxon>
        <taxon>Aeromonadaceae</taxon>
        <taxon>Pseudaeromonas</taxon>
    </lineage>
</organism>
<evidence type="ECO:0000256" key="1">
    <source>
        <dbReference type="SAM" id="Phobius"/>
    </source>
</evidence>
<comment type="caution">
    <text evidence="2">The sequence shown here is derived from an EMBL/GenBank/DDBJ whole genome shotgun (WGS) entry which is preliminary data.</text>
</comment>
<gene>
    <name evidence="2" type="ORF">ACFOSS_14040</name>
</gene>
<keyword evidence="1" id="KW-0812">Transmembrane</keyword>
<dbReference type="RefSeq" id="WP_377153581.1">
    <property type="nucleotide sequence ID" value="NZ_JBHSAF010000014.1"/>
</dbReference>
<accession>A0ABV8CQY0</accession>
<protein>
    <submittedName>
        <fullName evidence="2">Uncharacterized protein</fullName>
    </submittedName>
</protein>
<name>A0ABV8CQY0_9GAMM</name>
<keyword evidence="1" id="KW-0472">Membrane</keyword>
<feature type="transmembrane region" description="Helical" evidence="1">
    <location>
        <begin position="134"/>
        <end position="155"/>
    </location>
</feature>
<evidence type="ECO:0000313" key="3">
    <source>
        <dbReference type="Proteomes" id="UP001595692"/>
    </source>
</evidence>
<evidence type="ECO:0000313" key="2">
    <source>
        <dbReference type="EMBL" id="MFC3914572.1"/>
    </source>
</evidence>
<reference evidence="3" key="1">
    <citation type="journal article" date="2019" name="Int. J. Syst. Evol. Microbiol.">
        <title>The Global Catalogue of Microorganisms (GCM) 10K type strain sequencing project: providing services to taxonomists for standard genome sequencing and annotation.</title>
        <authorList>
            <consortium name="The Broad Institute Genomics Platform"/>
            <consortium name="The Broad Institute Genome Sequencing Center for Infectious Disease"/>
            <person name="Wu L."/>
            <person name="Ma J."/>
        </authorList>
    </citation>
    <scope>NUCLEOTIDE SEQUENCE [LARGE SCALE GENOMIC DNA]</scope>
    <source>
        <strain evidence="3">CCUG 54939</strain>
    </source>
</reference>
<dbReference type="EMBL" id="JBHSAF010000014">
    <property type="protein sequence ID" value="MFC3914572.1"/>
    <property type="molecule type" value="Genomic_DNA"/>
</dbReference>
<proteinExistence type="predicted"/>